<organism evidence="1 2">
    <name type="scientific">Portunus trituberculatus</name>
    <name type="common">Swimming crab</name>
    <name type="synonym">Neptunus trituberculatus</name>
    <dbReference type="NCBI Taxonomy" id="210409"/>
    <lineage>
        <taxon>Eukaryota</taxon>
        <taxon>Metazoa</taxon>
        <taxon>Ecdysozoa</taxon>
        <taxon>Arthropoda</taxon>
        <taxon>Crustacea</taxon>
        <taxon>Multicrustacea</taxon>
        <taxon>Malacostraca</taxon>
        <taxon>Eumalacostraca</taxon>
        <taxon>Eucarida</taxon>
        <taxon>Decapoda</taxon>
        <taxon>Pleocyemata</taxon>
        <taxon>Brachyura</taxon>
        <taxon>Eubrachyura</taxon>
        <taxon>Portunoidea</taxon>
        <taxon>Portunidae</taxon>
        <taxon>Portuninae</taxon>
        <taxon>Portunus</taxon>
    </lineage>
</organism>
<accession>A0A5B7CQK8</accession>
<protein>
    <submittedName>
        <fullName evidence="1">Uncharacterized protein</fullName>
    </submittedName>
</protein>
<dbReference type="EMBL" id="VSRR010000144">
    <property type="protein sequence ID" value="MPC11091.1"/>
    <property type="molecule type" value="Genomic_DNA"/>
</dbReference>
<evidence type="ECO:0000313" key="2">
    <source>
        <dbReference type="Proteomes" id="UP000324222"/>
    </source>
</evidence>
<name>A0A5B7CQK8_PORTR</name>
<dbReference type="AlphaFoldDB" id="A0A5B7CQK8"/>
<proteinExistence type="predicted"/>
<sequence length="132" mass="14107">MASRFFSKLMGAKDELQSHVLEVAETYMKRDDAGGSRSAPDVQVTGMACFVSSDGIVCLPLHYRVSGTGAGREEKQPHCAVVLGFKDCQPLAPPLARRSSAAVSFSGLCDGREAGWLLVAPRSACLAWQCDD</sequence>
<comment type="caution">
    <text evidence="1">The sequence shown here is derived from an EMBL/GenBank/DDBJ whole genome shotgun (WGS) entry which is preliminary data.</text>
</comment>
<gene>
    <name evidence="1" type="ORF">E2C01_003744</name>
</gene>
<reference evidence="1 2" key="1">
    <citation type="submission" date="2019-05" db="EMBL/GenBank/DDBJ databases">
        <title>Another draft genome of Portunus trituberculatus and its Hox gene families provides insights of decapod evolution.</title>
        <authorList>
            <person name="Jeong J.-H."/>
            <person name="Song I."/>
            <person name="Kim S."/>
            <person name="Choi T."/>
            <person name="Kim D."/>
            <person name="Ryu S."/>
            <person name="Kim W."/>
        </authorList>
    </citation>
    <scope>NUCLEOTIDE SEQUENCE [LARGE SCALE GENOMIC DNA]</scope>
    <source>
        <tissue evidence="1">Muscle</tissue>
    </source>
</reference>
<keyword evidence="2" id="KW-1185">Reference proteome</keyword>
<evidence type="ECO:0000313" key="1">
    <source>
        <dbReference type="EMBL" id="MPC11091.1"/>
    </source>
</evidence>
<dbReference type="Proteomes" id="UP000324222">
    <property type="component" value="Unassembled WGS sequence"/>
</dbReference>